<evidence type="ECO:0000259" key="10">
    <source>
        <dbReference type="PROSITE" id="PS50215"/>
    </source>
</evidence>
<dbReference type="SUPFAM" id="SSF55486">
    <property type="entry name" value="Metalloproteases ('zincins'), catalytic domain"/>
    <property type="match status" value="1"/>
</dbReference>
<keyword evidence="2 8" id="KW-0479">Metal-binding</keyword>
<feature type="binding site" evidence="8">
    <location>
        <position position="452"/>
    </location>
    <ligand>
        <name>Zn(2+)</name>
        <dbReference type="ChEBI" id="CHEBI:29105"/>
        <note>catalytic</note>
    </ligand>
</feature>
<dbReference type="PANTHER" id="PTHR11905:SF249">
    <property type="entry name" value="SOL NARAE, ISOFORM C"/>
    <property type="match status" value="1"/>
</dbReference>
<dbReference type="InterPro" id="IPR024079">
    <property type="entry name" value="MetalloPept_cat_dom_sf"/>
</dbReference>
<dbReference type="Gene3D" id="3.40.390.10">
    <property type="entry name" value="Collagenase (Catalytic Domain)"/>
    <property type="match status" value="1"/>
</dbReference>
<keyword evidence="9" id="KW-0732">Signal</keyword>
<accession>A0ABM1IUY8</accession>
<evidence type="ECO:0000256" key="4">
    <source>
        <dbReference type="ARBA" id="ARBA00022833"/>
    </source>
</evidence>
<dbReference type="Pfam" id="PF13582">
    <property type="entry name" value="Reprolysin_3"/>
    <property type="match status" value="1"/>
</dbReference>
<evidence type="ECO:0000256" key="7">
    <source>
        <dbReference type="ARBA" id="ARBA00023180"/>
    </source>
</evidence>
<dbReference type="PROSITE" id="PS50215">
    <property type="entry name" value="ADAM_MEPRO"/>
    <property type="match status" value="1"/>
</dbReference>
<dbReference type="Pfam" id="PF17771">
    <property type="entry name" value="ADAMTS_CR_2"/>
    <property type="match status" value="1"/>
</dbReference>
<feature type="active site" evidence="8">
    <location>
        <position position="443"/>
    </location>
</feature>
<evidence type="ECO:0000313" key="12">
    <source>
        <dbReference type="RefSeq" id="XP_015184025.1"/>
    </source>
</evidence>
<evidence type="ECO:0000256" key="8">
    <source>
        <dbReference type="PROSITE-ProRule" id="PRU00276"/>
    </source>
</evidence>
<keyword evidence="11" id="KW-1185">Reference proteome</keyword>
<feature type="disulfide bond" evidence="8">
    <location>
        <begin position="462"/>
        <end position="486"/>
    </location>
</feature>
<keyword evidence="6 8" id="KW-1015">Disulfide bond</keyword>
<keyword evidence="1" id="KW-0645">Protease</keyword>
<evidence type="ECO:0000256" key="5">
    <source>
        <dbReference type="ARBA" id="ARBA00023049"/>
    </source>
</evidence>
<evidence type="ECO:0000256" key="2">
    <source>
        <dbReference type="ARBA" id="ARBA00022723"/>
    </source>
</evidence>
<proteinExistence type="predicted"/>
<keyword evidence="7" id="KW-0325">Glycoprotein</keyword>
<dbReference type="RefSeq" id="XP_015184025.1">
    <property type="nucleotide sequence ID" value="XM_015328539.1"/>
</dbReference>
<feature type="signal peptide" evidence="9">
    <location>
        <begin position="1"/>
        <end position="18"/>
    </location>
</feature>
<feature type="binding site" evidence="8">
    <location>
        <position position="442"/>
    </location>
    <ligand>
        <name>Zn(2+)</name>
        <dbReference type="ChEBI" id="CHEBI:29105"/>
        <note>catalytic</note>
    </ligand>
</feature>
<feature type="chain" id="PRO_5046843823" evidence="9">
    <location>
        <begin position="19"/>
        <end position="616"/>
    </location>
</feature>
<dbReference type="Gene3D" id="3.40.1620.60">
    <property type="match status" value="1"/>
</dbReference>
<keyword evidence="3" id="KW-0378">Hydrolase</keyword>
<sequence>MLRIIIFLCTITVSFVQCKKLHEYMTPEEVMGIFHTNHEQVPHYEVVPIKHTAHRRSLEDNQEIQLKAFDRDIKLYLNPTEGILASTRTPVWTVSSDSDYPEGLKYTLIPHVSRDIFIDYFITTKYFRYFLQAMRNLGHTFHDMNNTASILMNLDANKRLIIDGIIGITNTIIRSIPERILQGLLYNGDNSYEPHHTENVTENDEHAYTYHHVIYQIPEGKKKKYKDFSKFQTAYAAFFNNSILAIGSRFIHNITFAELTNSKKYDSIVKEKRNVPDVIYPEVLIIMDNSEYELVGRNVKHAMRYILSFWNGVDLRYRLLNNPKIRFNIAGIVIALDNDATPYIENNRLEEESLLVDVDKALREMGDYIYRETRFPIGFFDIAITMTQLDLCNMFDDYCDDSTLGYAYVSGACNRQDDNKTSEMASIVEDNGGFSGIIPAAHEVGHLIGARHDGNPKYATNCSADDGFIMTSGLLLNENGFQWSNCSIQAFYTFLNEERAKCLYNKPVRGPPLPRILPGKLMSLDYQCKKVHGHGTRACNPDHTACIRLDCLVPGTTRACTAIAPAAEGSSCGNGVFCLNGKCVLEGSYMKSDDKKSWSKHFDPLFKLQKIVELFG</sequence>
<protein>
    <submittedName>
        <fullName evidence="12">A disintegrin and metalloproteinase with thrombospondin motifs 6-like isoform X1</fullName>
    </submittedName>
</protein>
<evidence type="ECO:0000256" key="9">
    <source>
        <dbReference type="SAM" id="SignalP"/>
    </source>
</evidence>
<organism evidence="11 12">
    <name type="scientific">Polistes dominula</name>
    <name type="common">European paper wasp</name>
    <name type="synonym">Vespa dominula</name>
    <dbReference type="NCBI Taxonomy" id="743375"/>
    <lineage>
        <taxon>Eukaryota</taxon>
        <taxon>Metazoa</taxon>
        <taxon>Ecdysozoa</taxon>
        <taxon>Arthropoda</taxon>
        <taxon>Hexapoda</taxon>
        <taxon>Insecta</taxon>
        <taxon>Pterygota</taxon>
        <taxon>Neoptera</taxon>
        <taxon>Endopterygota</taxon>
        <taxon>Hymenoptera</taxon>
        <taxon>Apocrita</taxon>
        <taxon>Aculeata</taxon>
        <taxon>Vespoidea</taxon>
        <taxon>Vespidae</taxon>
        <taxon>Polistinae</taxon>
        <taxon>Polistini</taxon>
        <taxon>Polistes</taxon>
    </lineage>
</organism>
<dbReference type="InterPro" id="IPR041645">
    <property type="entry name" value="ADAMTS_CR_2"/>
</dbReference>
<keyword evidence="4 8" id="KW-0862">Zinc</keyword>
<dbReference type="InterPro" id="IPR001590">
    <property type="entry name" value="Peptidase_M12B"/>
</dbReference>
<evidence type="ECO:0000313" key="11">
    <source>
        <dbReference type="Proteomes" id="UP000694924"/>
    </source>
</evidence>
<comment type="caution">
    <text evidence="8">Lacks conserved residue(s) required for the propagation of feature annotation.</text>
</comment>
<dbReference type="PANTHER" id="PTHR11905">
    <property type="entry name" value="ADAM A DISINTEGRIN AND METALLOPROTEASE DOMAIN"/>
    <property type="match status" value="1"/>
</dbReference>
<evidence type="ECO:0000256" key="1">
    <source>
        <dbReference type="ARBA" id="ARBA00022670"/>
    </source>
</evidence>
<name>A0ABM1IUY8_POLDO</name>
<dbReference type="Proteomes" id="UP000694924">
    <property type="component" value="Unplaced"/>
</dbReference>
<feature type="domain" description="Peptidase M12B" evidence="10">
    <location>
        <begin position="279"/>
        <end position="507"/>
    </location>
</feature>
<evidence type="ECO:0000256" key="6">
    <source>
        <dbReference type="ARBA" id="ARBA00023157"/>
    </source>
</evidence>
<keyword evidence="5" id="KW-0482">Metalloprotease</keyword>
<gene>
    <name evidence="12" type="primary">LOC107070387</name>
</gene>
<dbReference type="GeneID" id="107070387"/>
<feature type="binding site" evidence="8">
    <location>
        <position position="446"/>
    </location>
    <ligand>
        <name>Zn(2+)</name>
        <dbReference type="ChEBI" id="CHEBI:29105"/>
        <note>catalytic</note>
    </ligand>
</feature>
<reference evidence="12" key="1">
    <citation type="submission" date="2025-08" db="UniProtKB">
        <authorList>
            <consortium name="RefSeq"/>
        </authorList>
    </citation>
    <scope>IDENTIFICATION</scope>
    <source>
        <tissue evidence="12">Whole body</tissue>
    </source>
</reference>
<evidence type="ECO:0000256" key="3">
    <source>
        <dbReference type="ARBA" id="ARBA00022801"/>
    </source>
</evidence>